<feature type="region of interest" description="Disordered" evidence="1">
    <location>
        <begin position="339"/>
        <end position="396"/>
    </location>
</feature>
<feature type="compositionally biased region" description="Basic and acidic residues" evidence="1">
    <location>
        <begin position="737"/>
        <end position="747"/>
    </location>
</feature>
<organism evidence="2 3">
    <name type="scientific">Fraxinus pennsylvanica</name>
    <dbReference type="NCBI Taxonomy" id="56036"/>
    <lineage>
        <taxon>Eukaryota</taxon>
        <taxon>Viridiplantae</taxon>
        <taxon>Streptophyta</taxon>
        <taxon>Embryophyta</taxon>
        <taxon>Tracheophyta</taxon>
        <taxon>Spermatophyta</taxon>
        <taxon>Magnoliopsida</taxon>
        <taxon>eudicotyledons</taxon>
        <taxon>Gunneridae</taxon>
        <taxon>Pentapetalae</taxon>
        <taxon>asterids</taxon>
        <taxon>lamiids</taxon>
        <taxon>Lamiales</taxon>
        <taxon>Oleaceae</taxon>
        <taxon>Oleeae</taxon>
        <taxon>Fraxinus</taxon>
    </lineage>
</organism>
<evidence type="ECO:0000313" key="2">
    <source>
        <dbReference type="EMBL" id="CAI9758693.1"/>
    </source>
</evidence>
<accession>A0AAD1YWI3</accession>
<evidence type="ECO:0000313" key="3">
    <source>
        <dbReference type="Proteomes" id="UP000834106"/>
    </source>
</evidence>
<keyword evidence="3" id="KW-1185">Reference proteome</keyword>
<feature type="compositionally biased region" description="Polar residues" evidence="1">
    <location>
        <begin position="531"/>
        <end position="542"/>
    </location>
</feature>
<evidence type="ECO:0000256" key="1">
    <source>
        <dbReference type="SAM" id="MobiDB-lite"/>
    </source>
</evidence>
<dbReference type="PANTHER" id="PTHR31267:SF2">
    <property type="entry name" value="EXPRESSED PROTEIN"/>
    <property type="match status" value="1"/>
</dbReference>
<feature type="compositionally biased region" description="Polar residues" evidence="1">
    <location>
        <begin position="722"/>
        <end position="736"/>
    </location>
</feature>
<feature type="compositionally biased region" description="Basic and acidic residues" evidence="1">
    <location>
        <begin position="680"/>
        <end position="691"/>
    </location>
</feature>
<sequence>MQRRQQLQEIGEGRKQSYVNQLPSLKQASGAQFPHPINGATVNDSSQMFVDVIQHGGSATFGFSNGLGLSQPQNLPGRPLGFSQQQFGVPLYSHLQGPSNDSANLMVMNKNSPLEMPTMQQSAFSNSVISQRSDFSSDQICIPDGALLPNQVFEEKNLFGQGLVQGFNDGNLHENYSQQGNTQQRNTSILESEERQNQAGLHGLPPGNVPKPGLFLQPGTSLDPLEQKILYNTEDNTDAGGFACTLDLTSYMDELPSMQSGSWSALMQSAVAETSSGDTGVQEGWSGLSIQNLEPSTENHCSNYIDGGKQQKNWFDLPSSKPEPFFQISNLNYSFPGFQQSGDQYVKQREESHSESSHSSIQQSTSDANKWSDYSPQQKHPVEGSQMIQTSSPVPNFWLGQRHENLRNDTDQSSFLSYANVNRPFSSLSGHESRGKLHGSTPQHVTGGSQKPFDQSNNQRYSKESSKMAPRNNFVPTSSLFGSLTHLNIQSVTVQTSESMLDLLNKGDISMEQAHGNLNPNDSTQKEEPLTETSASFGKSHNISSVSQGFGLRLGLADQQTPQPYSFFQTSSGNSSATSPSSHSHLQNRHPSAPPVTMVSHLASKLPAYSAAASQDSGPLKSGHLYDQELPILGSVPVTQPSLTSGVSQHVGLPMGLSNVWPALLQSSDLALSSPQDTAGHSHEQHYQNSFKREKNSVQEYGAHSGKSDRREQWLGKEGSHQYGSTGVGTSISQSRSIHEHESMGKHQLEGDVEPGLLMQHSNMAHQRGNQTPLYPTRDTGAFGNLYALNQNHSFMHQVQMPLKTEEGDSSKNLPIKCEGVDFGINYQQPGQKSGINDMEKNDAILSGNNKTPWNFCPEAQGDQLGKTSSQTYLHDSQQTAMFGQNDTQSASIGSNEGSNVTYQSQISLQMAPSWFKHYGTFKNEQMWPRFDANTEITAVHQLSGRTLANLPTNSSILQVNSASQGSSIWPITIASKQLSPSNVLPSDITYPNTEVSRPKKRKIVAFELVPWHKEVTQTSWRLQNISTSLLEWAQATNKIFEEVKMESVLLEDIHPLVRAKRRLIFTTQLMQQVFRPAPTVILSADASPNYDFMAYFAARLTLGDACCLAQFPSDTSDKSPDKLKTFKRTGAYDFSKVAEGFTSQMKMLKGNMSRLDKTSSFTDIKAEAQELEKFSIINRLAKFHGRAHQGVVDTASSSGTTPSAQKHLQRYVIAVPMTKTVPEGTNCLPL</sequence>
<feature type="region of interest" description="Disordered" evidence="1">
    <location>
        <begin position="512"/>
        <end position="542"/>
    </location>
</feature>
<dbReference type="EMBL" id="OU503038">
    <property type="protein sequence ID" value="CAI9758693.1"/>
    <property type="molecule type" value="Genomic_DNA"/>
</dbReference>
<feature type="compositionally biased region" description="Basic and acidic residues" evidence="1">
    <location>
        <begin position="346"/>
        <end position="356"/>
    </location>
</feature>
<dbReference type="AlphaFoldDB" id="A0AAD1YWI3"/>
<feature type="region of interest" description="Disordered" evidence="1">
    <location>
        <begin position="563"/>
        <end position="598"/>
    </location>
</feature>
<name>A0AAD1YWI3_9LAMI</name>
<protein>
    <submittedName>
        <fullName evidence="2">Uncharacterized protein</fullName>
    </submittedName>
</protein>
<feature type="region of interest" description="Disordered" evidence="1">
    <location>
        <begin position="672"/>
        <end position="691"/>
    </location>
</feature>
<feature type="compositionally biased region" description="Low complexity" evidence="1">
    <location>
        <begin position="571"/>
        <end position="584"/>
    </location>
</feature>
<reference evidence="2" key="1">
    <citation type="submission" date="2023-05" db="EMBL/GenBank/DDBJ databases">
        <authorList>
            <person name="Huff M."/>
        </authorList>
    </citation>
    <scope>NUCLEOTIDE SEQUENCE</scope>
</reference>
<feature type="region of interest" description="Disordered" evidence="1">
    <location>
        <begin position="719"/>
        <end position="747"/>
    </location>
</feature>
<feature type="compositionally biased region" description="Polar residues" evidence="1">
    <location>
        <begin position="174"/>
        <end position="190"/>
    </location>
</feature>
<dbReference type="PANTHER" id="PTHR31267">
    <property type="entry name" value="DENTIN SIALOPHOSPHOPROTEIN-LIKE PROTEIN"/>
    <property type="match status" value="1"/>
</dbReference>
<feature type="region of interest" description="Disordered" evidence="1">
    <location>
        <begin position="170"/>
        <end position="218"/>
    </location>
</feature>
<gene>
    <name evidence="2" type="ORF">FPE_LOCUS6123</name>
</gene>
<proteinExistence type="predicted"/>
<feature type="compositionally biased region" description="Polar residues" evidence="1">
    <location>
        <begin position="440"/>
        <end position="460"/>
    </location>
</feature>
<feature type="region of interest" description="Disordered" evidence="1">
    <location>
        <begin position="426"/>
        <end position="472"/>
    </location>
</feature>
<feature type="compositionally biased region" description="Polar residues" evidence="1">
    <location>
        <begin position="361"/>
        <end position="378"/>
    </location>
</feature>
<dbReference type="Proteomes" id="UP000834106">
    <property type="component" value="Chromosome 3"/>
</dbReference>